<dbReference type="Pfam" id="PF00717">
    <property type="entry name" value="Peptidase_S24"/>
    <property type="match status" value="1"/>
</dbReference>
<evidence type="ECO:0000259" key="1">
    <source>
        <dbReference type="Pfam" id="PF00717"/>
    </source>
</evidence>
<dbReference type="OrthoDB" id="796548at2"/>
<dbReference type="eggNOG" id="COG2932">
    <property type="taxonomic scope" value="Bacteria"/>
</dbReference>
<dbReference type="KEGG" id="wvi:Weevi_0281"/>
<organism evidence="2 3">
    <name type="scientific">Weeksella virosa (strain ATCC 43766 / DSM 16922 / JCM 21250 / CCUG 30538 / CDC 9751 / IAM 14551 / NBRC 16016 / NCTC 11634 / CL345/78)</name>
    <dbReference type="NCBI Taxonomy" id="865938"/>
    <lineage>
        <taxon>Bacteria</taxon>
        <taxon>Pseudomonadati</taxon>
        <taxon>Bacteroidota</taxon>
        <taxon>Flavobacteriia</taxon>
        <taxon>Flavobacteriales</taxon>
        <taxon>Weeksellaceae</taxon>
        <taxon>Weeksella</taxon>
    </lineage>
</organism>
<dbReference type="Proteomes" id="UP000008641">
    <property type="component" value="Chromosome"/>
</dbReference>
<accession>F0NY12</accession>
<reference evidence="3" key="2">
    <citation type="journal article" date="2011" name="Stand. Genomic Sci.">
        <title>Complete genome sequence of Weeksella virosa type strain (9751T).</title>
        <authorList>
            <person name="Lang E."/>
            <person name="Teshima H."/>
            <person name="Lucas S."/>
            <person name="Lapidus A."/>
            <person name="Hammon N."/>
            <person name="Deshpande S."/>
            <person name="Nolan M."/>
            <person name="Cheng J."/>
            <person name="Pitluck S."/>
            <person name="Liolios K."/>
            <person name="Pagani I."/>
            <person name="Mikhailova N."/>
            <person name="Ivanova N."/>
            <person name="Mavromatis K."/>
            <person name="Pati A."/>
            <person name="Tapia R."/>
            <person name="Han C."/>
            <person name="Goodwin L."/>
            <person name="Chen A."/>
            <person name="Palaniappan K."/>
            <person name="Land M."/>
            <person name="Hauser L."/>
            <person name="Chang Y."/>
            <person name="Jeffries C."/>
            <person name="Brambilla E."/>
            <person name="Kopitz M."/>
            <person name="Rohde M."/>
            <person name="Goker M."/>
            <person name="Tindall B."/>
            <person name="Detter J."/>
            <person name="Woyke T."/>
            <person name="Bristow J."/>
            <person name="Eisen J."/>
            <person name="Markowitz V."/>
            <person name="Hugenholtz P."/>
            <person name="Klenk H."/>
            <person name="Kyrpides N."/>
        </authorList>
    </citation>
    <scope>NUCLEOTIDE SEQUENCE [LARGE SCALE GENOMIC DNA]</scope>
    <source>
        <strain evidence="3">ATCC 43766 / DSM 16922 / JCM 21250 / NBRC 16016 / NCTC 11634 / CL345/78</strain>
    </source>
</reference>
<dbReference type="CDD" id="cd06529">
    <property type="entry name" value="S24_LexA-like"/>
    <property type="match status" value="1"/>
</dbReference>
<dbReference type="Gene3D" id="2.10.109.10">
    <property type="entry name" value="Umud Fragment, subunit A"/>
    <property type="match status" value="1"/>
</dbReference>
<dbReference type="RefSeq" id="WP_013597395.1">
    <property type="nucleotide sequence ID" value="NC_015144.1"/>
</dbReference>
<protein>
    <submittedName>
        <fullName evidence="2">Peptidase S24/S26A/S26B, conserved region</fullName>
    </submittedName>
</protein>
<dbReference type="HOGENOM" id="CLU_074799_3_1_10"/>
<dbReference type="EMBL" id="CP002455">
    <property type="protein sequence ID" value="ADX67003.1"/>
    <property type="molecule type" value="Genomic_DNA"/>
</dbReference>
<dbReference type="SUPFAM" id="SSF47413">
    <property type="entry name" value="lambda repressor-like DNA-binding domains"/>
    <property type="match status" value="1"/>
</dbReference>
<dbReference type="InterPro" id="IPR010982">
    <property type="entry name" value="Lambda_DNA-bd_dom_sf"/>
</dbReference>
<dbReference type="STRING" id="865938.Weevi_0281"/>
<reference evidence="2 3" key="1">
    <citation type="journal article" date="2011" name="Stand. Genomic Sci.">
        <title>Complete genome sequence of Weeksella virosa type strain (9751).</title>
        <authorList>
            <person name="Lang E."/>
            <person name="Teshima H."/>
            <person name="Lucas S."/>
            <person name="Lapidus A."/>
            <person name="Hammon N."/>
            <person name="Deshpande S."/>
            <person name="Nolan M."/>
            <person name="Cheng J.F."/>
            <person name="Pitluck S."/>
            <person name="Liolios K."/>
            <person name="Pagani I."/>
            <person name="Mikhailova N."/>
            <person name="Ivanova N."/>
            <person name="Mavromatis K."/>
            <person name="Pati A."/>
            <person name="Tapia R."/>
            <person name="Han C."/>
            <person name="Goodwin L."/>
            <person name="Chen A."/>
            <person name="Palaniappan K."/>
            <person name="Land M."/>
            <person name="Hauser L."/>
            <person name="Chang Y.J."/>
            <person name="Jeffries C.D."/>
            <person name="Brambilla E.M."/>
            <person name="Kopitz M."/>
            <person name="Rohde M."/>
            <person name="Goker M."/>
            <person name="Tindall B.J."/>
            <person name="Detter J.C."/>
            <person name="Woyke T."/>
            <person name="Bristow J."/>
            <person name="Eisen J.A."/>
            <person name="Markowitz V."/>
            <person name="Hugenholtz P."/>
            <person name="Klenk H.P."/>
            <person name="Kyrpides N.C."/>
        </authorList>
    </citation>
    <scope>NUCLEOTIDE SEQUENCE [LARGE SCALE GENOMIC DNA]</scope>
    <source>
        <strain evidence="3">ATCC 43766 / DSM 16922 / JCM 21250 / NBRC 16016 / NCTC 11634 / CL345/78</strain>
    </source>
</reference>
<evidence type="ECO:0000313" key="2">
    <source>
        <dbReference type="EMBL" id="ADX67003.1"/>
    </source>
</evidence>
<sequence>MADYKDDINTIKLNKAIKLLNLKYPVTEIANRLEYSKGNVSNFINGKKRIPSDFLYNFYTTFGIKDDVADVASVSFKPQKGRPFYDVDFTLGFEVLDNDIGLHPEFNIDFAPANKESITWFRGKGNSMLGEIDSGDYIALEEINNFEWFPLGRIYGIVTKNGFRTIKRIVKSESPGHYLLKASNPDKTSHPDQDIPKDIIYKLFKVVYVIKDLNE</sequence>
<feature type="domain" description="Peptidase S24/S26A/S26B/S26C" evidence="1">
    <location>
        <begin position="113"/>
        <end position="197"/>
    </location>
</feature>
<gene>
    <name evidence="2" type="ordered locus">Weevi_0281</name>
</gene>
<dbReference type="GO" id="GO:0003677">
    <property type="term" value="F:DNA binding"/>
    <property type="evidence" value="ECO:0007669"/>
    <property type="project" value="InterPro"/>
</dbReference>
<keyword evidence="3" id="KW-1185">Reference proteome</keyword>
<name>F0NY12_WEEVC</name>
<dbReference type="AlphaFoldDB" id="F0NY12"/>
<evidence type="ECO:0000313" key="3">
    <source>
        <dbReference type="Proteomes" id="UP000008641"/>
    </source>
</evidence>
<dbReference type="InterPro" id="IPR015927">
    <property type="entry name" value="Peptidase_S24_S26A/B/C"/>
</dbReference>
<proteinExistence type="predicted"/>
<dbReference type="InterPro" id="IPR039418">
    <property type="entry name" value="LexA-like"/>
</dbReference>